<dbReference type="InterPro" id="IPR036515">
    <property type="entry name" value="Transposase_17_sf"/>
</dbReference>
<gene>
    <name evidence="3" type="ORF">GMI68_02450</name>
</gene>
<reference evidence="3 4" key="1">
    <citation type="submission" date="2019-11" db="EMBL/GenBank/DDBJ databases">
        <title>Eggerthellaceae novel genus isolated from the rectal contents of marmort.</title>
        <authorList>
            <person name="Zhang G."/>
        </authorList>
    </citation>
    <scope>NUCLEOTIDE SEQUENCE [LARGE SCALE GENOMIC DNA]</scope>
    <source>
        <strain evidence="4">zg-886</strain>
    </source>
</reference>
<comment type="caution">
    <text evidence="3">The sequence shown here is derived from an EMBL/GenBank/DDBJ whole genome shotgun (WGS) entry which is preliminary data.</text>
</comment>
<evidence type="ECO:0000259" key="2">
    <source>
        <dbReference type="SMART" id="SM01321"/>
    </source>
</evidence>
<keyword evidence="4" id="KW-1185">Reference proteome</keyword>
<feature type="region of interest" description="Disordered" evidence="1">
    <location>
        <begin position="1"/>
        <end position="37"/>
    </location>
</feature>
<evidence type="ECO:0000313" key="4">
    <source>
        <dbReference type="Proteomes" id="UP000636394"/>
    </source>
</evidence>
<dbReference type="InterPro" id="IPR002686">
    <property type="entry name" value="Transposase_17"/>
</dbReference>
<dbReference type="SUPFAM" id="SSF143422">
    <property type="entry name" value="Transposase IS200-like"/>
    <property type="match status" value="1"/>
</dbReference>
<feature type="domain" description="Transposase IS200-like" evidence="2">
    <location>
        <begin position="44"/>
        <end position="157"/>
    </location>
</feature>
<dbReference type="PANTHER" id="PTHR34322:SF2">
    <property type="entry name" value="TRANSPOSASE IS200-LIKE DOMAIN-CONTAINING PROTEIN"/>
    <property type="match status" value="1"/>
</dbReference>
<protein>
    <submittedName>
        <fullName evidence="3">Transposase</fullName>
    </submittedName>
</protein>
<dbReference type="SMART" id="SM01321">
    <property type="entry name" value="Y1_Tnp"/>
    <property type="match status" value="1"/>
</dbReference>
<evidence type="ECO:0000313" key="3">
    <source>
        <dbReference type="EMBL" id="NHM13641.1"/>
    </source>
</evidence>
<dbReference type="Pfam" id="PF01797">
    <property type="entry name" value="Y1_Tnp"/>
    <property type="match status" value="1"/>
</dbReference>
<name>A0ABX0IIJ6_9ACTN</name>
<sequence>MVQFSLWRHPRLPKKGNGNLRSPSAHTRRTEAAPMARTPRKISEANLYHVFARGVGRQTIFEDSEDNEFFCGLMRRFVAESTGSILAWCLMGNHFHLLVKMEMKELSAFMKRLEVAYAQHFNRRHDRPGCLFQGRFGSEPIANEAQLLAAVRYIHLNPQKAGIAPFDAYEWSSFKEYAGEPDICDTRLAIDVAGGAQSFERLHREPDGESFAFMEESTDNGSARRRKLSDGDARRILEAACGAGWKERLASCEKPERDAVLARLKESGATVRQISRLTGIGRGIVQKAKAAGPR</sequence>
<evidence type="ECO:0000256" key="1">
    <source>
        <dbReference type="SAM" id="MobiDB-lite"/>
    </source>
</evidence>
<proteinExistence type="predicted"/>
<dbReference type="EMBL" id="WPCR01000002">
    <property type="protein sequence ID" value="NHM13641.1"/>
    <property type="molecule type" value="Genomic_DNA"/>
</dbReference>
<dbReference type="Proteomes" id="UP000636394">
    <property type="component" value="Unassembled WGS sequence"/>
</dbReference>
<organism evidence="3 4">
    <name type="scientific">Xiamenia xianingshaonis</name>
    <dbReference type="NCBI Taxonomy" id="2682776"/>
    <lineage>
        <taxon>Bacteria</taxon>
        <taxon>Bacillati</taxon>
        <taxon>Actinomycetota</taxon>
        <taxon>Coriobacteriia</taxon>
        <taxon>Eggerthellales</taxon>
        <taxon>Eggerthellaceae</taxon>
        <taxon>Xiamenia</taxon>
    </lineage>
</organism>
<accession>A0ABX0IIJ6</accession>
<dbReference type="PANTHER" id="PTHR34322">
    <property type="entry name" value="TRANSPOSASE, Y1_TNP DOMAIN-CONTAINING"/>
    <property type="match status" value="1"/>
</dbReference>
<dbReference type="Gene3D" id="3.30.70.1290">
    <property type="entry name" value="Transposase IS200-like"/>
    <property type="match status" value="1"/>
</dbReference>